<keyword evidence="2" id="KW-0812">Transmembrane</keyword>
<feature type="transmembrane region" description="Helical" evidence="2">
    <location>
        <begin position="66"/>
        <end position="91"/>
    </location>
</feature>
<reference evidence="3 4" key="1">
    <citation type="submission" date="2017-02" db="EMBL/GenBank/DDBJ databases">
        <authorList>
            <person name="Peterson S.W."/>
        </authorList>
    </citation>
    <scope>NUCLEOTIDE SEQUENCE [LARGE SCALE GENOMIC DNA]</scope>
    <source>
        <strain evidence="3 4">2B3F</strain>
    </source>
</reference>
<feature type="transmembrane region" description="Helical" evidence="2">
    <location>
        <begin position="355"/>
        <end position="373"/>
    </location>
</feature>
<gene>
    <name evidence="3" type="ORF">FM125_02240</name>
</gene>
<feature type="transmembrane region" description="Helical" evidence="2">
    <location>
        <begin position="217"/>
        <end position="237"/>
    </location>
</feature>
<feature type="transmembrane region" description="Helical" evidence="2">
    <location>
        <begin position="507"/>
        <end position="533"/>
    </location>
</feature>
<feature type="transmembrane region" description="Helical" evidence="2">
    <location>
        <begin position="431"/>
        <end position="453"/>
    </location>
</feature>
<name>A0A1R4IGD5_9MICC</name>
<feature type="transmembrane region" description="Helical" evidence="2">
    <location>
        <begin position="459"/>
        <end position="486"/>
    </location>
</feature>
<feature type="transmembrane region" description="Helical" evidence="2">
    <location>
        <begin position="277"/>
        <end position="297"/>
    </location>
</feature>
<sequence length="581" mass="60086">MTGTDRTDGAPAAPDAAAGRTGSDTAARPLGPDGRRAPEIGLGRAVGILVRLRWALMVSGWRRSTATFVFSIIGVLYFGGLTLLASTAVVFAPAPESTALRAAVTTLFCAGLVLGWSLVAPFITGVDATLDPRSFQPYPIRRLPLVTGLLVGTLTTPQGVLTLVFALAVGVSWRDHPAALPWGLAGGVLTAATALALAYGVTAVLSSYTGQRRIRDIVSVLVFIPLMLGGVVLNRIADSFDQLVALAEPVAAVLAWTPFGAAGAAAGAAASGAHLTAAVHLAVGLAWLAAAVALWAWGLQRTVEPVAEVGGRRRASSGDATARERPLRWIGRPATGPVTAIAARCQRYWFTDPRYSATLVVVPLFAVILWFLGSRGDVGGGPLIPTMLLLGPMIAWTMGVAVSADIAYDHTAFHHHVTAGVRGADDRWGRVLGMGVLGVPATLLGAVGSVALYGMWDHLAVVLGASVGTLACVTGMASLLSARLVYAVPKPGDSPFATPQGAGMRTVVVQMASLLLSLLITLPITACVVAYLLLGMTALWGAVTLAVGLLWGGGVLLLGVRLGGRWLDRTAAETYQTVARF</sequence>
<accession>A0A1R4IGD5</accession>
<dbReference type="RefSeq" id="WP_245829731.1">
    <property type="nucleotide sequence ID" value="NZ_FUKP01000014.1"/>
</dbReference>
<feature type="region of interest" description="Disordered" evidence="1">
    <location>
        <begin position="1"/>
        <end position="35"/>
    </location>
</feature>
<protein>
    <submittedName>
        <fullName evidence="3">Putative integral membrane transport protein</fullName>
    </submittedName>
</protein>
<feature type="transmembrane region" description="Helical" evidence="2">
    <location>
        <begin position="179"/>
        <end position="205"/>
    </location>
</feature>
<dbReference type="EMBL" id="FUKP01000014">
    <property type="protein sequence ID" value="SJN18818.1"/>
    <property type="molecule type" value="Genomic_DNA"/>
</dbReference>
<feature type="transmembrane region" description="Helical" evidence="2">
    <location>
        <begin position="103"/>
        <end position="124"/>
    </location>
</feature>
<evidence type="ECO:0000313" key="3">
    <source>
        <dbReference type="EMBL" id="SJN18818.1"/>
    </source>
</evidence>
<organism evidence="3 4">
    <name type="scientific">Micrococcus lylae</name>
    <dbReference type="NCBI Taxonomy" id="1273"/>
    <lineage>
        <taxon>Bacteria</taxon>
        <taxon>Bacillati</taxon>
        <taxon>Actinomycetota</taxon>
        <taxon>Actinomycetes</taxon>
        <taxon>Micrococcales</taxon>
        <taxon>Micrococcaceae</taxon>
        <taxon>Micrococcus</taxon>
    </lineage>
</organism>
<feature type="transmembrane region" description="Helical" evidence="2">
    <location>
        <begin position="539"/>
        <end position="560"/>
    </location>
</feature>
<dbReference type="Proteomes" id="UP000196230">
    <property type="component" value="Unassembled WGS sequence"/>
</dbReference>
<proteinExistence type="predicted"/>
<dbReference type="AlphaFoldDB" id="A0A1R4IGD5"/>
<evidence type="ECO:0000256" key="1">
    <source>
        <dbReference type="SAM" id="MobiDB-lite"/>
    </source>
</evidence>
<keyword evidence="2" id="KW-1133">Transmembrane helix</keyword>
<evidence type="ECO:0000256" key="2">
    <source>
        <dbReference type="SAM" id="Phobius"/>
    </source>
</evidence>
<feature type="transmembrane region" description="Helical" evidence="2">
    <location>
        <begin position="145"/>
        <end position="173"/>
    </location>
</feature>
<keyword evidence="2" id="KW-0472">Membrane</keyword>
<evidence type="ECO:0000313" key="4">
    <source>
        <dbReference type="Proteomes" id="UP000196230"/>
    </source>
</evidence>
<feature type="compositionally biased region" description="Low complexity" evidence="1">
    <location>
        <begin position="9"/>
        <end position="22"/>
    </location>
</feature>